<dbReference type="InterPro" id="IPR036322">
    <property type="entry name" value="WD40_repeat_dom_sf"/>
</dbReference>
<dbReference type="SUPFAM" id="SSF50978">
    <property type="entry name" value="WD40 repeat-like"/>
    <property type="match status" value="1"/>
</dbReference>
<dbReference type="InterPro" id="IPR015943">
    <property type="entry name" value="WD40/YVTN_repeat-like_dom_sf"/>
</dbReference>
<organism evidence="4">
    <name type="scientific">Griffithsia japonica</name>
    <name type="common">Red alga</name>
    <dbReference type="NCBI Taxonomy" id="83288"/>
    <lineage>
        <taxon>Eukaryota</taxon>
        <taxon>Rhodophyta</taxon>
        <taxon>Florideophyceae</taxon>
        <taxon>Rhodymeniophycidae</taxon>
        <taxon>Ceramiales</taxon>
        <taxon>Ceramiaceae</taxon>
        <taxon>Griffithsia</taxon>
    </lineage>
</organism>
<keyword evidence="2" id="KW-0677">Repeat</keyword>
<dbReference type="PANTHER" id="PTHR19848:SF8">
    <property type="entry name" value="F-BOX AND WD REPEAT DOMAIN CONTAINING 7"/>
    <property type="match status" value="1"/>
</dbReference>
<dbReference type="InterPro" id="IPR001680">
    <property type="entry name" value="WD40_rpt"/>
</dbReference>
<dbReference type="PANTHER" id="PTHR19848">
    <property type="entry name" value="WD40 REPEAT PROTEIN"/>
    <property type="match status" value="1"/>
</dbReference>
<dbReference type="PROSITE" id="PS50294">
    <property type="entry name" value="WD_REPEATS_REGION"/>
    <property type="match status" value="1"/>
</dbReference>
<dbReference type="SMART" id="SM00320">
    <property type="entry name" value="WD40"/>
    <property type="match status" value="1"/>
</dbReference>
<name>Q7XZ15_GRIJA</name>
<feature type="non-terminal residue" evidence="4">
    <location>
        <position position="1"/>
    </location>
</feature>
<evidence type="ECO:0000256" key="1">
    <source>
        <dbReference type="ARBA" id="ARBA00022574"/>
    </source>
</evidence>
<evidence type="ECO:0000313" key="4">
    <source>
        <dbReference type="EMBL" id="AAM94009.1"/>
    </source>
</evidence>
<proteinExistence type="evidence at transcript level"/>
<feature type="repeat" description="WD" evidence="3">
    <location>
        <begin position="17"/>
        <end position="58"/>
    </location>
</feature>
<protein>
    <submittedName>
        <fullName evidence="4">Transcriptional repressor TUP1</fullName>
    </submittedName>
</protein>
<dbReference type="AlphaFoldDB" id="Q7XZ15"/>
<sequence length="110" mass="12554">LWDLNVGQPAAQCRLTFTGHRDFVLSVAFSPDGRCLISGSKDRTVQFWDPRSPSTMCAIARSSELCDKYCTQSGKPLPRDWIWRLSSAHLDLSIRCEKLWIAPKLHRCVF</sequence>
<evidence type="ECO:0000256" key="2">
    <source>
        <dbReference type="ARBA" id="ARBA00022737"/>
    </source>
</evidence>
<dbReference type="EMBL" id="AY123137">
    <property type="protein sequence ID" value="AAM94009.1"/>
    <property type="molecule type" value="mRNA"/>
</dbReference>
<dbReference type="Pfam" id="PF00400">
    <property type="entry name" value="WD40"/>
    <property type="match status" value="1"/>
</dbReference>
<dbReference type="Gene3D" id="2.130.10.10">
    <property type="entry name" value="YVTN repeat-like/Quinoprotein amine dehydrogenase"/>
    <property type="match status" value="1"/>
</dbReference>
<accession>Q7XZ15</accession>
<keyword evidence="1 3" id="KW-0853">WD repeat</keyword>
<reference evidence="4" key="1">
    <citation type="submission" date="2002-06" db="EMBL/GenBank/DDBJ databases">
        <authorList>
            <person name="Liu C.L."/>
            <person name="Lee Y.K."/>
            <person name="Lee H.K."/>
        </authorList>
    </citation>
    <scope>NUCLEOTIDE SEQUENCE</scope>
</reference>
<evidence type="ECO:0000256" key="3">
    <source>
        <dbReference type="PROSITE-ProRule" id="PRU00221"/>
    </source>
</evidence>
<dbReference type="PROSITE" id="PS50082">
    <property type="entry name" value="WD_REPEATS_2"/>
    <property type="match status" value="1"/>
</dbReference>